<proteinExistence type="predicted"/>
<evidence type="ECO:0000256" key="1">
    <source>
        <dbReference type="SAM" id="MobiDB-lite"/>
    </source>
</evidence>
<sequence length="80" mass="8355">MTLECKDEVVHGCGQPQDGELCCGGTGAGVVCNTEDDGGCVSRGGRMGVTRTQRASTPGGDSHREVGGDNRKENWQGQQM</sequence>
<comment type="caution">
    <text evidence="2">The sequence shown here is derived from an EMBL/GenBank/DDBJ whole genome shotgun (WGS) entry which is preliminary data.</text>
</comment>
<name>A0A5B7HAN7_PORTR</name>
<organism evidence="2 3">
    <name type="scientific">Portunus trituberculatus</name>
    <name type="common">Swimming crab</name>
    <name type="synonym">Neptunus trituberculatus</name>
    <dbReference type="NCBI Taxonomy" id="210409"/>
    <lineage>
        <taxon>Eukaryota</taxon>
        <taxon>Metazoa</taxon>
        <taxon>Ecdysozoa</taxon>
        <taxon>Arthropoda</taxon>
        <taxon>Crustacea</taxon>
        <taxon>Multicrustacea</taxon>
        <taxon>Malacostraca</taxon>
        <taxon>Eumalacostraca</taxon>
        <taxon>Eucarida</taxon>
        <taxon>Decapoda</taxon>
        <taxon>Pleocyemata</taxon>
        <taxon>Brachyura</taxon>
        <taxon>Eubrachyura</taxon>
        <taxon>Portunoidea</taxon>
        <taxon>Portunidae</taxon>
        <taxon>Portuninae</taxon>
        <taxon>Portunus</taxon>
    </lineage>
</organism>
<feature type="region of interest" description="Disordered" evidence="1">
    <location>
        <begin position="43"/>
        <end position="80"/>
    </location>
</feature>
<dbReference type="AlphaFoldDB" id="A0A5B7HAN7"/>
<reference evidence="2 3" key="1">
    <citation type="submission" date="2019-05" db="EMBL/GenBank/DDBJ databases">
        <title>Another draft genome of Portunus trituberculatus and its Hox gene families provides insights of decapod evolution.</title>
        <authorList>
            <person name="Jeong J.-H."/>
            <person name="Song I."/>
            <person name="Kim S."/>
            <person name="Choi T."/>
            <person name="Kim D."/>
            <person name="Ryu S."/>
            <person name="Kim W."/>
        </authorList>
    </citation>
    <scope>NUCLEOTIDE SEQUENCE [LARGE SCALE GENOMIC DNA]</scope>
    <source>
        <tissue evidence="2">Muscle</tissue>
    </source>
</reference>
<gene>
    <name evidence="2" type="ORF">E2C01_063521</name>
</gene>
<keyword evidence="3" id="KW-1185">Reference proteome</keyword>
<dbReference type="EMBL" id="VSRR010029189">
    <property type="protein sequence ID" value="MPC69300.1"/>
    <property type="molecule type" value="Genomic_DNA"/>
</dbReference>
<accession>A0A5B7HAN7</accession>
<dbReference type="Proteomes" id="UP000324222">
    <property type="component" value="Unassembled WGS sequence"/>
</dbReference>
<evidence type="ECO:0000313" key="2">
    <source>
        <dbReference type="EMBL" id="MPC69300.1"/>
    </source>
</evidence>
<protein>
    <submittedName>
        <fullName evidence="2">Uncharacterized protein</fullName>
    </submittedName>
</protein>
<evidence type="ECO:0000313" key="3">
    <source>
        <dbReference type="Proteomes" id="UP000324222"/>
    </source>
</evidence>
<feature type="compositionally biased region" description="Basic and acidic residues" evidence="1">
    <location>
        <begin position="61"/>
        <end position="74"/>
    </location>
</feature>